<evidence type="ECO:0000256" key="2">
    <source>
        <dbReference type="ARBA" id="ARBA00022553"/>
    </source>
</evidence>
<dbReference type="InterPro" id="IPR013120">
    <property type="entry name" value="FAR_NAD-bd"/>
</dbReference>
<dbReference type="PANTHER" id="PTHR43439">
    <property type="entry name" value="PHENYLACETATE-COENZYME A LIGASE"/>
    <property type="match status" value="1"/>
</dbReference>
<evidence type="ECO:0000256" key="3">
    <source>
        <dbReference type="SAM" id="MobiDB-lite"/>
    </source>
</evidence>
<dbReference type="Gene3D" id="3.40.50.720">
    <property type="entry name" value="NAD(P)-binding Rossmann-like Domain"/>
    <property type="match status" value="1"/>
</dbReference>
<protein>
    <submittedName>
        <fullName evidence="5">Nrps-like enzyme protein</fullName>
    </submittedName>
</protein>
<keyword evidence="1" id="KW-0596">Phosphopantetheine</keyword>
<keyword evidence="6" id="KW-1185">Reference proteome</keyword>
<gene>
    <name evidence="5" type="ORF">PG991_006604</name>
</gene>
<sequence length="400" mass="43502">MRRCPRVKKIYCLNRSADAREKQTAASQQRGLAMDWEARQVEFLHADLSKPLLGLDTDRYQALLAEVTDIIHNQWPVNFNWDLTSFEPSIAGVRRLIDFALASKHGASLAYVSSVAVVHNLPPSPGAAAAEALLRVPLPAVDGYVASKHVSEMLLERAACRSGSRASICRLGQIAGPVGAEYRQQGMWPKHEWFPTVRRFPPAQPSSLGACFLRTKPGRPKILTSSRYLGLLPAEMGPIRLIDWIPVDVAASVMADLAGLATPAEDLGSGTTVPAKSEGGGVPNANGHAPPSVYHVSSPAAVEWTALAPVVARRLGASVRMVSWGEWMDALRRSGRHVPGAKGALQNPALKLLDFLESLSRGAEWPSLAVERALEKSPAMARLEPEYCGWINTWMDQWGF</sequence>
<organism evidence="5 6">
    <name type="scientific">Apiospora marii</name>
    <dbReference type="NCBI Taxonomy" id="335849"/>
    <lineage>
        <taxon>Eukaryota</taxon>
        <taxon>Fungi</taxon>
        <taxon>Dikarya</taxon>
        <taxon>Ascomycota</taxon>
        <taxon>Pezizomycotina</taxon>
        <taxon>Sordariomycetes</taxon>
        <taxon>Xylariomycetidae</taxon>
        <taxon>Amphisphaeriales</taxon>
        <taxon>Apiosporaceae</taxon>
        <taxon>Apiospora</taxon>
    </lineage>
</organism>
<feature type="domain" description="Thioester reductase (TE)" evidence="4">
    <location>
        <begin position="1"/>
        <end position="198"/>
    </location>
</feature>
<evidence type="ECO:0000313" key="5">
    <source>
        <dbReference type="EMBL" id="KAK8023365.1"/>
    </source>
</evidence>
<dbReference type="InterPro" id="IPR036291">
    <property type="entry name" value="NAD(P)-bd_dom_sf"/>
</dbReference>
<evidence type="ECO:0000256" key="1">
    <source>
        <dbReference type="ARBA" id="ARBA00022450"/>
    </source>
</evidence>
<dbReference type="PANTHER" id="PTHR43439:SF2">
    <property type="entry name" value="ENZYME, PUTATIVE (JCVI)-RELATED"/>
    <property type="match status" value="1"/>
</dbReference>
<accession>A0ABR1RZM0</accession>
<dbReference type="InterPro" id="IPR051414">
    <property type="entry name" value="Adenylate-forming_Reductase"/>
</dbReference>
<name>A0ABR1RZM0_9PEZI</name>
<dbReference type="SUPFAM" id="SSF51735">
    <property type="entry name" value="NAD(P)-binding Rossmann-fold domains"/>
    <property type="match status" value="1"/>
</dbReference>
<evidence type="ECO:0000259" key="4">
    <source>
        <dbReference type="Pfam" id="PF07993"/>
    </source>
</evidence>
<reference evidence="5 6" key="1">
    <citation type="submission" date="2023-01" db="EMBL/GenBank/DDBJ databases">
        <title>Analysis of 21 Apiospora genomes using comparative genomics revels a genus with tremendous synthesis potential of carbohydrate active enzymes and secondary metabolites.</title>
        <authorList>
            <person name="Sorensen T."/>
        </authorList>
    </citation>
    <scope>NUCLEOTIDE SEQUENCE [LARGE SCALE GENOMIC DNA]</scope>
    <source>
        <strain evidence="5 6">CBS 20057</strain>
    </source>
</reference>
<dbReference type="Pfam" id="PF07993">
    <property type="entry name" value="NAD_binding_4"/>
    <property type="match status" value="1"/>
</dbReference>
<keyword evidence="2" id="KW-0597">Phosphoprotein</keyword>
<dbReference type="EMBL" id="JAQQWI010000008">
    <property type="protein sequence ID" value="KAK8023365.1"/>
    <property type="molecule type" value="Genomic_DNA"/>
</dbReference>
<dbReference type="Proteomes" id="UP001396898">
    <property type="component" value="Unassembled WGS sequence"/>
</dbReference>
<feature type="region of interest" description="Disordered" evidence="3">
    <location>
        <begin position="269"/>
        <end position="290"/>
    </location>
</feature>
<proteinExistence type="predicted"/>
<evidence type="ECO:0000313" key="6">
    <source>
        <dbReference type="Proteomes" id="UP001396898"/>
    </source>
</evidence>
<comment type="caution">
    <text evidence="5">The sequence shown here is derived from an EMBL/GenBank/DDBJ whole genome shotgun (WGS) entry which is preliminary data.</text>
</comment>